<gene>
    <name evidence="1" type="ORF">DVH24_003380</name>
</gene>
<dbReference type="Proteomes" id="UP000290289">
    <property type="component" value="Chromosome 11"/>
</dbReference>
<protein>
    <recommendedName>
        <fullName evidence="3">RING-type E3 ubiquitin transferase</fullName>
    </recommendedName>
</protein>
<comment type="caution">
    <text evidence="1">The sequence shown here is derived from an EMBL/GenBank/DDBJ whole genome shotgun (WGS) entry which is preliminary data.</text>
</comment>
<accession>A0A498ILN0</accession>
<evidence type="ECO:0000313" key="1">
    <source>
        <dbReference type="EMBL" id="RXH82882.1"/>
    </source>
</evidence>
<dbReference type="AlphaFoldDB" id="A0A498ILN0"/>
<name>A0A498ILN0_MALDO</name>
<organism evidence="1 2">
    <name type="scientific">Malus domestica</name>
    <name type="common">Apple</name>
    <name type="synonym">Pyrus malus</name>
    <dbReference type="NCBI Taxonomy" id="3750"/>
    <lineage>
        <taxon>Eukaryota</taxon>
        <taxon>Viridiplantae</taxon>
        <taxon>Streptophyta</taxon>
        <taxon>Embryophyta</taxon>
        <taxon>Tracheophyta</taxon>
        <taxon>Spermatophyta</taxon>
        <taxon>Magnoliopsida</taxon>
        <taxon>eudicotyledons</taxon>
        <taxon>Gunneridae</taxon>
        <taxon>Pentapetalae</taxon>
        <taxon>rosids</taxon>
        <taxon>fabids</taxon>
        <taxon>Rosales</taxon>
        <taxon>Rosaceae</taxon>
        <taxon>Amygdaloideae</taxon>
        <taxon>Maleae</taxon>
        <taxon>Malus</taxon>
    </lineage>
</organism>
<keyword evidence="2" id="KW-1185">Reference proteome</keyword>
<reference evidence="1 2" key="1">
    <citation type="submission" date="2018-10" db="EMBL/GenBank/DDBJ databases">
        <title>A high-quality apple genome assembly.</title>
        <authorList>
            <person name="Hu J."/>
        </authorList>
    </citation>
    <scope>NUCLEOTIDE SEQUENCE [LARGE SCALE GENOMIC DNA]</scope>
    <source>
        <strain evidence="2">cv. HFTH1</strain>
        <tissue evidence="1">Young leaf</tissue>
    </source>
</reference>
<evidence type="ECO:0008006" key="3">
    <source>
        <dbReference type="Google" id="ProtNLM"/>
    </source>
</evidence>
<proteinExistence type="predicted"/>
<evidence type="ECO:0000313" key="2">
    <source>
        <dbReference type="Proteomes" id="UP000290289"/>
    </source>
</evidence>
<dbReference type="EMBL" id="RDQH01000337">
    <property type="protein sequence ID" value="RXH82882.1"/>
    <property type="molecule type" value="Genomic_DNA"/>
</dbReference>
<sequence length="344" mass="37541">MLGELHRSNPTVVPPYSTADMYSPFPLNGVSVSSDGNANGADFNSPYYLHEAVTTLQCYLPLRQAMEAAAASCVKTMPFLSSPPEESPPVSPMSRSLGLGSINEMVASFRNLQLGKFKSFPSSRNVRMGGSSGFGSPGSPGFWSPCGSMRRPGFSSLPSTPTRVPFHSGISYLPQQREEALVMEMQMQMQMQMKSYLKDSNAPTDSNVGVGGVVTPNGTANHELAAQVLPSQPLLKLWTAALIIKAAHQFMEAKGSWEMNEINTTEEAIPTRYYCYKCRQVVTVHVEMKCPFCQGGFIQACEGVASLYLAMPSESELSESASDREVRTINFYLSFDQTFLVLDS</sequence>